<evidence type="ECO:0000313" key="1">
    <source>
        <dbReference type="EMBL" id="AGS53934.1"/>
    </source>
</evidence>
<protein>
    <submittedName>
        <fullName evidence="1">Uncharacterized protein</fullName>
    </submittedName>
</protein>
<reference evidence="1" key="1">
    <citation type="submission" date="2012-03" db="EMBL/GenBank/DDBJ databases">
        <title>Functional metagenomics reveals considerable lignocellulase gene clusters in the gut microbiome of a wood-feeding higher termite.</title>
        <authorList>
            <person name="Liu N."/>
        </authorList>
    </citation>
    <scope>NUCLEOTIDE SEQUENCE</scope>
</reference>
<dbReference type="AlphaFoldDB" id="A0A806KKQ1"/>
<proteinExistence type="predicted"/>
<name>A0A806KKQ1_9BACT</name>
<accession>A0A806KKQ1</accession>
<sequence length="44" mass="5319">MPRFYFLKKNGYLQNPTYGLQKAVSFKKKENQKNGKKKCPKYEF</sequence>
<organism evidence="1">
    <name type="scientific">uncultured bacterium contig00087</name>
    <dbReference type="NCBI Taxonomy" id="1181560"/>
    <lineage>
        <taxon>Bacteria</taxon>
        <taxon>environmental samples</taxon>
    </lineage>
</organism>
<dbReference type="EMBL" id="JQ844261">
    <property type="protein sequence ID" value="AGS53934.1"/>
    <property type="molecule type" value="Genomic_DNA"/>
</dbReference>